<evidence type="ECO:0008006" key="5">
    <source>
        <dbReference type="Google" id="ProtNLM"/>
    </source>
</evidence>
<evidence type="ECO:0000256" key="2">
    <source>
        <dbReference type="ARBA" id="ARBA00023239"/>
    </source>
</evidence>
<keyword evidence="4" id="KW-1185">Reference proteome</keyword>
<dbReference type="InterPro" id="IPR038021">
    <property type="entry name" value="Putative_hydro-lyase"/>
</dbReference>
<dbReference type="PIRSF" id="PIRSF029755">
    <property type="entry name" value="UCP029755"/>
    <property type="match status" value="1"/>
</dbReference>
<keyword evidence="2" id="KW-0456">Lyase</keyword>
<name>A0A8J8SYZ1_HALGN</name>
<comment type="caution">
    <text evidence="3">The sequence shown here is derived from an EMBL/GenBank/DDBJ whole genome shotgun (WGS) entry which is preliminary data.</text>
</comment>
<dbReference type="GO" id="GO:0006536">
    <property type="term" value="P:glutamate metabolic process"/>
    <property type="evidence" value="ECO:0007669"/>
    <property type="project" value="TreeGrafter"/>
</dbReference>
<dbReference type="Proteomes" id="UP000785679">
    <property type="component" value="Unassembled WGS sequence"/>
</dbReference>
<dbReference type="PANTHER" id="PTHR32022:SF10">
    <property type="entry name" value="D-GLUTAMATE CYCLASE, MITOCHONDRIAL"/>
    <property type="match status" value="1"/>
</dbReference>
<dbReference type="AlphaFoldDB" id="A0A8J8SYZ1"/>
<dbReference type="PANTHER" id="PTHR32022">
    <property type="entry name" value="D-GLUTAMATE CYCLASE, MITOCHONDRIAL"/>
    <property type="match status" value="1"/>
</dbReference>
<dbReference type="Gene3D" id="3.30.2040.10">
    <property type="entry name" value="PSTPO5379-like domain"/>
    <property type="match status" value="1"/>
</dbReference>
<dbReference type="SUPFAM" id="SSF160920">
    <property type="entry name" value="PSTPO5379-like"/>
    <property type="match status" value="1"/>
</dbReference>
<accession>A0A8J8SYZ1</accession>
<sequence>MESVLTPKDFRLLCRTQAHTGQTSGQCNGYVQANLVILPAKYADDFKKFCELNPKPCPLLEMTEVPGQVECPKFCPSGLDIRTDLPSYKVYKNGVFVDERKDITELWQEDFVTFLIGCSFSFEESLLKSGVGVRHVEEKRNVPMYKTNIACTPSGIFHGNMVVSMRPYLPDDVQKAIDITSQFPRVHGAPVYSGEDPAEIGITDISKPDYGQSVTIKEGERAVFWACGVTPQNVILQATDIPIVITHSPGCMLITDILNEEVKS</sequence>
<evidence type="ECO:0000256" key="1">
    <source>
        <dbReference type="ARBA" id="ARBA00007896"/>
    </source>
</evidence>
<dbReference type="NCBIfam" id="NF003969">
    <property type="entry name" value="PRK05463.1"/>
    <property type="match status" value="1"/>
</dbReference>
<dbReference type="GO" id="GO:0047820">
    <property type="term" value="F:D-glutamate cyclase activity"/>
    <property type="evidence" value="ECO:0007669"/>
    <property type="project" value="TreeGrafter"/>
</dbReference>
<dbReference type="FunFam" id="3.30.2040.10:FF:000001">
    <property type="entry name" value="D-glutamate cyclase, mitochondrial"/>
    <property type="match status" value="1"/>
</dbReference>
<protein>
    <recommendedName>
        <fullName evidence="5">Hydro-lyase</fullName>
    </recommendedName>
</protein>
<reference evidence="3" key="1">
    <citation type="submission" date="2019-06" db="EMBL/GenBank/DDBJ databases">
        <authorList>
            <person name="Zheng W."/>
        </authorList>
    </citation>
    <scope>NUCLEOTIDE SEQUENCE</scope>
    <source>
        <strain evidence="3">QDHG01</strain>
    </source>
</reference>
<proteinExistence type="inferred from homology"/>
<evidence type="ECO:0000313" key="3">
    <source>
        <dbReference type="EMBL" id="TNV76037.1"/>
    </source>
</evidence>
<dbReference type="Gene3D" id="3.40.1640.10">
    <property type="entry name" value="PSTPO5379-like"/>
    <property type="match status" value="1"/>
</dbReference>
<comment type="similarity">
    <text evidence="1">Belongs to the D-glutamate cyclase family.</text>
</comment>
<dbReference type="InterPro" id="IPR016938">
    <property type="entry name" value="UPF0317"/>
</dbReference>
<organism evidence="3 4">
    <name type="scientific">Halteria grandinella</name>
    <dbReference type="NCBI Taxonomy" id="5974"/>
    <lineage>
        <taxon>Eukaryota</taxon>
        <taxon>Sar</taxon>
        <taxon>Alveolata</taxon>
        <taxon>Ciliophora</taxon>
        <taxon>Intramacronucleata</taxon>
        <taxon>Spirotrichea</taxon>
        <taxon>Stichotrichia</taxon>
        <taxon>Sporadotrichida</taxon>
        <taxon>Halteriidae</taxon>
        <taxon>Halteria</taxon>
    </lineage>
</organism>
<evidence type="ECO:0000313" key="4">
    <source>
        <dbReference type="Proteomes" id="UP000785679"/>
    </source>
</evidence>
<dbReference type="InterPro" id="IPR009906">
    <property type="entry name" value="D-Glu_cyclase"/>
</dbReference>
<gene>
    <name evidence="3" type="ORF">FGO68_gene7629</name>
</gene>
<dbReference type="EMBL" id="RRYP01014324">
    <property type="protein sequence ID" value="TNV76037.1"/>
    <property type="molecule type" value="Genomic_DNA"/>
</dbReference>
<dbReference type="OrthoDB" id="10262538at2759"/>
<dbReference type="Pfam" id="PF07286">
    <property type="entry name" value="D-Glu_cyclase"/>
    <property type="match status" value="1"/>
</dbReference>